<comment type="similarity">
    <text evidence="7">Belongs to the MptA/B family.</text>
</comment>
<reference evidence="9 10" key="1">
    <citation type="submission" date="2019-03" db="EMBL/GenBank/DDBJ databases">
        <title>Genomic Encyclopedia of Archaeal and Bacterial Type Strains, Phase II (KMG-II): from individual species to whole genera.</title>
        <authorList>
            <person name="Goeker M."/>
        </authorList>
    </citation>
    <scope>NUCLEOTIDE SEQUENCE [LARGE SCALE GENOMIC DNA]</scope>
    <source>
        <strain evidence="9 10">DSM 24323</strain>
    </source>
</reference>
<feature type="transmembrane region" description="Helical" evidence="8">
    <location>
        <begin position="325"/>
        <end position="344"/>
    </location>
</feature>
<feature type="transmembrane region" description="Helical" evidence="8">
    <location>
        <begin position="381"/>
        <end position="404"/>
    </location>
</feature>
<evidence type="ECO:0000313" key="9">
    <source>
        <dbReference type="EMBL" id="TDT29108.1"/>
    </source>
</evidence>
<keyword evidence="3" id="KW-0808">Transferase</keyword>
<dbReference type="EMBL" id="SOAW01000004">
    <property type="protein sequence ID" value="TDT29108.1"/>
    <property type="molecule type" value="Genomic_DNA"/>
</dbReference>
<dbReference type="RefSeq" id="WP_133756103.1">
    <property type="nucleotide sequence ID" value="NZ_SOAW01000004.1"/>
</dbReference>
<evidence type="ECO:0000256" key="5">
    <source>
        <dbReference type="ARBA" id="ARBA00022989"/>
    </source>
</evidence>
<evidence type="ECO:0000256" key="8">
    <source>
        <dbReference type="SAM" id="Phobius"/>
    </source>
</evidence>
<evidence type="ECO:0000256" key="1">
    <source>
        <dbReference type="ARBA" id="ARBA00004141"/>
    </source>
</evidence>
<evidence type="ECO:0000256" key="4">
    <source>
        <dbReference type="ARBA" id="ARBA00022692"/>
    </source>
</evidence>
<evidence type="ECO:0000256" key="3">
    <source>
        <dbReference type="ARBA" id="ARBA00022679"/>
    </source>
</evidence>
<evidence type="ECO:0000256" key="7">
    <source>
        <dbReference type="ARBA" id="ARBA00043987"/>
    </source>
</evidence>
<organism evidence="9 10">
    <name type="scientific">Naumannella halotolerans</name>
    <dbReference type="NCBI Taxonomy" id="993414"/>
    <lineage>
        <taxon>Bacteria</taxon>
        <taxon>Bacillati</taxon>
        <taxon>Actinomycetota</taxon>
        <taxon>Actinomycetes</taxon>
        <taxon>Propionibacteriales</taxon>
        <taxon>Propionibacteriaceae</taxon>
        <taxon>Naumannella</taxon>
    </lineage>
</organism>
<feature type="transmembrane region" description="Helical" evidence="8">
    <location>
        <begin position="93"/>
        <end position="116"/>
    </location>
</feature>
<keyword evidence="4 8" id="KW-0812">Transmembrane</keyword>
<dbReference type="Proteomes" id="UP000295371">
    <property type="component" value="Unassembled WGS sequence"/>
</dbReference>
<feature type="transmembrane region" description="Helical" evidence="8">
    <location>
        <begin position="457"/>
        <end position="479"/>
    </location>
</feature>
<accession>A0A4V3EM93</accession>
<keyword evidence="5 8" id="KW-1133">Transmembrane helix</keyword>
<keyword evidence="6 8" id="KW-0472">Membrane</keyword>
<evidence type="ECO:0000313" key="10">
    <source>
        <dbReference type="Proteomes" id="UP000295371"/>
    </source>
</evidence>
<sequence>MVHPRPLLPAPVSREPAPALARLDWFTAPDSLPATEWHRSGRVAILLVLLTALLYLAIGFLGPSIVTLDLGPRNGSLLPPWNIDGPSALRNEWVVTAATGLAIILGAGGMWIGLRALAAGWLPRLRRCFFLGVAICALTITVPPLTSADVLMYSAYGRIAVLGMSPYAITPGGLFRTQYDPILRWTEGPWQDTPSVYGPILNWIQIGANRLGGDTVHDVVFWLQLVCMSFMIIACTLTIGLARGDRQLQARVIWLSILNPVLVWAVVVSAHNEAIAVAFGIASFYFLRRHPFIAGLLIGIGCSVKATLGLYGIAMVWAYRRDLPAMARAIIGAGIPSSIAYFILEPEALSQAARNSGYLSEASWLFGIHALMGTFMEAESASVMVSVLGWVGMIVIAWALSRALPHRRLLGLSGDADPRRDPLSIAIRTAVVLTVAWMITAPYSLPWYDLAAWLPLALYGATRLDLILLVRGLALNLAFNPGRTVGQSELMEEVIRRIRQAGSTTVMMLIVVWVLLWWYWTGRRNGTLTGSRVEDATPARLPLVTAAPSTVGPAPPRQES</sequence>
<feature type="transmembrane region" description="Helical" evidence="8">
    <location>
        <begin position="219"/>
        <end position="242"/>
    </location>
</feature>
<dbReference type="GO" id="GO:0016757">
    <property type="term" value="F:glycosyltransferase activity"/>
    <property type="evidence" value="ECO:0007669"/>
    <property type="project" value="UniProtKB-KW"/>
</dbReference>
<comment type="subcellular location">
    <subcellularLocation>
        <location evidence="1">Membrane</location>
        <topology evidence="1">Multi-pass membrane protein</topology>
    </subcellularLocation>
</comment>
<feature type="transmembrane region" description="Helical" evidence="8">
    <location>
        <begin position="43"/>
        <end position="66"/>
    </location>
</feature>
<feature type="transmembrane region" description="Helical" evidence="8">
    <location>
        <begin position="500"/>
        <end position="520"/>
    </location>
</feature>
<dbReference type="Pfam" id="PF26314">
    <property type="entry name" value="MptA_B_family"/>
    <property type="match status" value="1"/>
</dbReference>
<dbReference type="GO" id="GO:0016020">
    <property type="term" value="C:membrane"/>
    <property type="evidence" value="ECO:0007669"/>
    <property type="project" value="UniProtKB-SubCell"/>
</dbReference>
<feature type="transmembrane region" description="Helical" evidence="8">
    <location>
        <begin position="425"/>
        <end position="445"/>
    </location>
</feature>
<name>A0A4V3EM93_9ACTN</name>
<evidence type="ECO:0000256" key="2">
    <source>
        <dbReference type="ARBA" id="ARBA00022676"/>
    </source>
</evidence>
<evidence type="ECO:0008006" key="11">
    <source>
        <dbReference type="Google" id="ProtNLM"/>
    </source>
</evidence>
<feature type="transmembrane region" description="Helical" evidence="8">
    <location>
        <begin position="262"/>
        <end position="287"/>
    </location>
</feature>
<feature type="transmembrane region" description="Helical" evidence="8">
    <location>
        <begin position="128"/>
        <end position="145"/>
    </location>
</feature>
<dbReference type="InterPro" id="IPR049829">
    <property type="entry name" value="MptA/B-like"/>
</dbReference>
<keyword evidence="10" id="KW-1185">Reference proteome</keyword>
<dbReference type="OrthoDB" id="5242303at2"/>
<feature type="transmembrane region" description="Helical" evidence="8">
    <location>
        <begin position="294"/>
        <end position="319"/>
    </location>
</feature>
<gene>
    <name evidence="9" type="ORF">CLV29_3206</name>
</gene>
<dbReference type="AlphaFoldDB" id="A0A4V3EM93"/>
<proteinExistence type="inferred from homology"/>
<comment type="caution">
    <text evidence="9">The sequence shown here is derived from an EMBL/GenBank/DDBJ whole genome shotgun (WGS) entry which is preliminary data.</text>
</comment>
<dbReference type="NCBIfam" id="NF038066">
    <property type="entry name" value="MptB"/>
    <property type="match status" value="1"/>
</dbReference>
<evidence type="ECO:0000256" key="6">
    <source>
        <dbReference type="ARBA" id="ARBA00023136"/>
    </source>
</evidence>
<protein>
    <recommendedName>
        <fullName evidence="11">Alpha-1,6-mannosyltransferase</fullName>
    </recommendedName>
</protein>
<keyword evidence="2" id="KW-0328">Glycosyltransferase</keyword>